<evidence type="ECO:0000256" key="2">
    <source>
        <dbReference type="SAM" id="Phobius"/>
    </source>
</evidence>
<reference evidence="4" key="1">
    <citation type="submission" date="2016-10" db="EMBL/GenBank/DDBJ databases">
        <authorList>
            <person name="Varghese N."/>
            <person name="Submissions S."/>
        </authorList>
    </citation>
    <scope>NUCLEOTIDE SEQUENCE [LARGE SCALE GENOMIC DNA]</scope>
    <source>
        <strain evidence="4">CGMCC 1.8895</strain>
    </source>
</reference>
<keyword evidence="2" id="KW-1133">Transmembrane helix</keyword>
<dbReference type="EMBL" id="FNFY01000007">
    <property type="protein sequence ID" value="SDK68730.1"/>
    <property type="molecule type" value="Genomic_DNA"/>
</dbReference>
<accession>A0A1G9DY41</accession>
<feature type="compositionally biased region" description="Basic and acidic residues" evidence="1">
    <location>
        <begin position="71"/>
        <end position="120"/>
    </location>
</feature>
<dbReference type="AlphaFoldDB" id="A0A1G9DY41"/>
<keyword evidence="2" id="KW-0472">Membrane</keyword>
<sequence length="160" mass="17952">METYNRDRHLHGVEEYEQQVHSTTGRDFTIGLAIGLAVGTIGGLFLAPKSGDALRDDISDTTNRFTQTFNSKDDGGADTESLKAKAEQKTEELRSKVEDKKDQAVAKKSELEEKQRIKNMDEEEIQAQKRAIQDDVADEGAQDPRTVDMSKYAEEDKDNK</sequence>
<feature type="region of interest" description="Disordered" evidence="1">
    <location>
        <begin position="64"/>
        <end position="160"/>
    </location>
</feature>
<keyword evidence="2" id="KW-0812">Transmembrane</keyword>
<protein>
    <submittedName>
        <fullName evidence="3">Gas vesicle protein</fullName>
    </submittedName>
</protein>
<dbReference type="Proteomes" id="UP000199008">
    <property type="component" value="Unassembled WGS sequence"/>
</dbReference>
<feature type="transmembrane region" description="Helical" evidence="2">
    <location>
        <begin position="28"/>
        <end position="47"/>
    </location>
</feature>
<name>A0A1G9DY41_9BACL</name>
<dbReference type="OrthoDB" id="2417878at2"/>
<dbReference type="InterPro" id="IPR052928">
    <property type="entry name" value="Desiccation-related_membrane"/>
</dbReference>
<evidence type="ECO:0000256" key="1">
    <source>
        <dbReference type="SAM" id="MobiDB-lite"/>
    </source>
</evidence>
<evidence type="ECO:0000313" key="4">
    <source>
        <dbReference type="Proteomes" id="UP000199008"/>
    </source>
</evidence>
<dbReference type="Pfam" id="PF12732">
    <property type="entry name" value="YtxH"/>
    <property type="match status" value="1"/>
</dbReference>
<evidence type="ECO:0000313" key="3">
    <source>
        <dbReference type="EMBL" id="SDK68730.1"/>
    </source>
</evidence>
<dbReference type="InterPro" id="IPR024623">
    <property type="entry name" value="YtxH"/>
</dbReference>
<feature type="compositionally biased region" description="Basic and acidic residues" evidence="1">
    <location>
        <begin position="145"/>
        <end position="160"/>
    </location>
</feature>
<proteinExistence type="predicted"/>
<gene>
    <name evidence="3" type="ORF">SAMN05216216_10716</name>
</gene>
<dbReference type="STRING" id="576118.SAMN05216216_10716"/>
<organism evidence="3 4">
    <name type="scientific">Lacicoccus qingdaonensis</name>
    <dbReference type="NCBI Taxonomy" id="576118"/>
    <lineage>
        <taxon>Bacteria</taxon>
        <taxon>Bacillati</taxon>
        <taxon>Bacillota</taxon>
        <taxon>Bacilli</taxon>
        <taxon>Bacillales</taxon>
        <taxon>Salinicoccaceae</taxon>
        <taxon>Lacicoccus</taxon>
    </lineage>
</organism>
<keyword evidence="4" id="KW-1185">Reference proteome</keyword>
<dbReference type="PANTHER" id="PTHR35792:SF2">
    <property type="entry name" value="GENERAL STRESS PROTEIN"/>
    <property type="match status" value="1"/>
</dbReference>
<dbReference type="PANTHER" id="PTHR35792">
    <property type="entry name" value="GENERAL STRESS PROTEIN"/>
    <property type="match status" value="1"/>
</dbReference>
<dbReference type="RefSeq" id="WP_092985576.1">
    <property type="nucleotide sequence ID" value="NZ_FNFY01000007.1"/>
</dbReference>